<dbReference type="Gene3D" id="3.30.470.20">
    <property type="entry name" value="ATP-grasp fold, B domain"/>
    <property type="match status" value="1"/>
</dbReference>
<organism evidence="7 8">
    <name type="scientific">Weissella ceti</name>
    <dbReference type="NCBI Taxonomy" id="759620"/>
    <lineage>
        <taxon>Bacteria</taxon>
        <taxon>Bacillati</taxon>
        <taxon>Bacillota</taxon>
        <taxon>Bacilli</taxon>
        <taxon>Lactobacillales</taxon>
        <taxon>Lactobacillaceae</taxon>
        <taxon>Weissella</taxon>
    </lineage>
</organism>
<proteinExistence type="predicted"/>
<evidence type="ECO:0000256" key="2">
    <source>
        <dbReference type="ARBA" id="ARBA00022741"/>
    </source>
</evidence>
<sequence length="300" mass="33431">MLAPELTDELEGTVLPQGLDLVSITGDHAVSRAFNEACGLNILPYRIATSLDEVSEAARMLGYPVVVKPIFKHKHHDETVILHGVWDLGMVAPLVDGGTMLVENWLEPVREFSVTAIRSETGDVKAFPIRETQKQAQHLRKAWTVDNLDHDLIEALQEVVIRISTALDYVGAFSVNFFFSSEENLYVRDILPGIEATDAVYEGITSISVVEQHLRAITGQPLQAVKQYGAAMYLPITARERTSVLWNWGIQDSWAISFYRHDDGIKLGHVNVLATNTVELLQNIDATQIWTNNPDTKVES</sequence>
<keyword evidence="4 5" id="KW-0067">ATP-binding</keyword>
<dbReference type="PATRIC" id="fig|759620.7.peg.244"/>
<dbReference type="AlphaFoldDB" id="A0A075U4Y5"/>
<evidence type="ECO:0000256" key="1">
    <source>
        <dbReference type="ARBA" id="ARBA00022598"/>
    </source>
</evidence>
<keyword evidence="2 5" id="KW-0547">Nucleotide-binding</keyword>
<keyword evidence="3" id="KW-0658">Purine biosynthesis</keyword>
<evidence type="ECO:0000256" key="5">
    <source>
        <dbReference type="PROSITE-ProRule" id="PRU00409"/>
    </source>
</evidence>
<dbReference type="InterPro" id="IPR013815">
    <property type="entry name" value="ATP_grasp_subdomain_1"/>
</dbReference>
<dbReference type="Pfam" id="PF02222">
    <property type="entry name" value="ATP-grasp"/>
    <property type="match status" value="1"/>
</dbReference>
<dbReference type="Proteomes" id="UP000029079">
    <property type="component" value="Chromosome"/>
</dbReference>
<dbReference type="KEGG" id="wce:WS08_0258"/>
<dbReference type="InterPro" id="IPR003135">
    <property type="entry name" value="ATP-grasp_carboxylate-amine"/>
</dbReference>
<keyword evidence="8" id="KW-1185">Reference proteome</keyword>
<dbReference type="GO" id="GO:0046872">
    <property type="term" value="F:metal ion binding"/>
    <property type="evidence" value="ECO:0007669"/>
    <property type="project" value="InterPro"/>
</dbReference>
<dbReference type="KEGG" id="wci:WS105_0256"/>
<evidence type="ECO:0000313" key="7">
    <source>
        <dbReference type="EMBL" id="AIM62510.1"/>
    </source>
</evidence>
<evidence type="ECO:0000256" key="3">
    <source>
        <dbReference type="ARBA" id="ARBA00022755"/>
    </source>
</evidence>
<dbReference type="GO" id="GO:0006164">
    <property type="term" value="P:purine nucleotide biosynthetic process"/>
    <property type="evidence" value="ECO:0007669"/>
    <property type="project" value="UniProtKB-KW"/>
</dbReference>
<accession>A0A075U4Y5</accession>
<dbReference type="SUPFAM" id="SSF56059">
    <property type="entry name" value="Glutathione synthetase ATP-binding domain-like"/>
    <property type="match status" value="1"/>
</dbReference>
<keyword evidence="7" id="KW-0808">Transferase</keyword>
<keyword evidence="1" id="KW-0436">Ligase</keyword>
<dbReference type="GO" id="GO:0016874">
    <property type="term" value="F:ligase activity"/>
    <property type="evidence" value="ECO:0007669"/>
    <property type="project" value="UniProtKB-KW"/>
</dbReference>
<dbReference type="KEGG" id="wct:WS74_0258"/>
<dbReference type="PANTHER" id="PTHR43055:SF1">
    <property type="entry name" value="FORMATE-DEPENDENT PHOSPHORIBOSYLGLYCINAMIDE FORMYLTRANSFERASE"/>
    <property type="match status" value="1"/>
</dbReference>
<name>A0A075U4Y5_9LACO</name>
<dbReference type="PANTHER" id="PTHR43055">
    <property type="entry name" value="FORMATE-DEPENDENT PHOSPHORIBOSYLGLYCINAMIDE FORMYLTRANSFERASE"/>
    <property type="match status" value="1"/>
</dbReference>
<dbReference type="OrthoDB" id="9804625at2"/>
<evidence type="ECO:0000256" key="4">
    <source>
        <dbReference type="ARBA" id="ARBA00022840"/>
    </source>
</evidence>
<dbReference type="Gene3D" id="3.30.1490.20">
    <property type="entry name" value="ATP-grasp fold, A domain"/>
    <property type="match status" value="1"/>
</dbReference>
<dbReference type="GO" id="GO:0016740">
    <property type="term" value="F:transferase activity"/>
    <property type="evidence" value="ECO:0007669"/>
    <property type="project" value="UniProtKB-KW"/>
</dbReference>
<dbReference type="STRING" id="759620.WS105_0256"/>
<dbReference type="PROSITE" id="PS50975">
    <property type="entry name" value="ATP_GRASP"/>
    <property type="match status" value="1"/>
</dbReference>
<dbReference type="GO" id="GO:0005829">
    <property type="term" value="C:cytosol"/>
    <property type="evidence" value="ECO:0007669"/>
    <property type="project" value="TreeGrafter"/>
</dbReference>
<dbReference type="InterPro" id="IPR011761">
    <property type="entry name" value="ATP-grasp"/>
</dbReference>
<dbReference type="RefSeq" id="WP_038528086.1">
    <property type="nucleotide sequence ID" value="NZ_CP009223.1"/>
</dbReference>
<evidence type="ECO:0000259" key="6">
    <source>
        <dbReference type="PROSITE" id="PS50975"/>
    </source>
</evidence>
<feature type="domain" description="ATP-grasp" evidence="6">
    <location>
        <begin position="32"/>
        <end position="218"/>
    </location>
</feature>
<dbReference type="EMBL" id="CP009223">
    <property type="protein sequence ID" value="AIM62510.1"/>
    <property type="molecule type" value="Genomic_DNA"/>
</dbReference>
<evidence type="ECO:0000313" key="8">
    <source>
        <dbReference type="Proteomes" id="UP000029079"/>
    </source>
</evidence>
<protein>
    <submittedName>
        <fullName evidence="7">Phosphoribosylglycinamide formyltransferase 2</fullName>
    </submittedName>
</protein>
<reference evidence="8" key="2">
    <citation type="submission" date="2014-08" db="EMBL/GenBank/DDBJ databases">
        <title>Complete genome of Weissella ceti strain WS74 isolated from diseased rainbow trout in Brazil.</title>
        <authorList>
            <person name="Figueiredo H.C.P."/>
            <person name="Leal C.A.G."/>
            <person name="Pereira F.L."/>
            <person name="Soares S.C."/>
            <person name="Dorella F.A."/>
            <person name="Carvalho A.F."/>
            <person name="Azevedo V.A.C."/>
        </authorList>
    </citation>
    <scope>NUCLEOTIDE SEQUENCE [LARGE SCALE GENOMIC DNA]</scope>
    <source>
        <strain evidence="8">WS74</strain>
    </source>
</reference>
<gene>
    <name evidence="7" type="ORF">WS74_0258</name>
</gene>
<dbReference type="GO" id="GO:0005524">
    <property type="term" value="F:ATP binding"/>
    <property type="evidence" value="ECO:0007669"/>
    <property type="project" value="UniProtKB-UniRule"/>
</dbReference>
<reference evidence="7 8" key="1">
    <citation type="journal article" date="2014" name="Genome Announc.">
        <title>Complete Genome Sequences of Fish Pathogenic Weissella ceti Strains WS74 and WS105.</title>
        <authorList>
            <person name="Figueiredo H.C."/>
            <person name="Leal C.A."/>
            <person name="Dorella F.A."/>
            <person name="Carvalho A.F."/>
            <person name="Soares S.C."/>
            <person name="Pereira F.L."/>
            <person name="Azevedo V.A."/>
        </authorList>
    </citation>
    <scope>NUCLEOTIDE SEQUENCE [LARGE SCALE GENOMIC DNA]</scope>
    <source>
        <strain evidence="7 8">WS74</strain>
    </source>
</reference>